<sequence>MIITIITLLVGLMILGGGIYYLLKEKEDKEARKIYSITTAVGVIITAGVIVKVLVSGF</sequence>
<feature type="transmembrane region" description="Helical" evidence="1">
    <location>
        <begin position="35"/>
        <end position="55"/>
    </location>
</feature>
<keyword evidence="3" id="KW-1185">Reference proteome</keyword>
<evidence type="ECO:0000313" key="3">
    <source>
        <dbReference type="Proteomes" id="UP000664545"/>
    </source>
</evidence>
<gene>
    <name evidence="2" type="ORF">JYB65_03080</name>
</gene>
<dbReference type="RefSeq" id="WP_206581145.1">
    <property type="nucleotide sequence ID" value="NZ_JAFJZZ010000001.1"/>
</dbReference>
<dbReference type="EMBL" id="JAFJZZ010000001">
    <property type="protein sequence ID" value="MBN7772336.1"/>
    <property type="molecule type" value="Genomic_DNA"/>
</dbReference>
<dbReference type="AlphaFoldDB" id="A0A939D764"/>
<dbReference type="Proteomes" id="UP000664545">
    <property type="component" value="Unassembled WGS sequence"/>
</dbReference>
<evidence type="ECO:0000313" key="2">
    <source>
        <dbReference type="EMBL" id="MBN7772336.1"/>
    </source>
</evidence>
<feature type="transmembrane region" description="Helical" evidence="1">
    <location>
        <begin position="6"/>
        <end position="23"/>
    </location>
</feature>
<keyword evidence="1" id="KW-0812">Transmembrane</keyword>
<accession>A0A939D764</accession>
<protein>
    <submittedName>
        <fullName evidence="2">Uncharacterized protein</fullName>
    </submittedName>
</protein>
<evidence type="ECO:0000256" key="1">
    <source>
        <dbReference type="SAM" id="Phobius"/>
    </source>
</evidence>
<comment type="caution">
    <text evidence="2">The sequence shown here is derived from an EMBL/GenBank/DDBJ whole genome shotgun (WGS) entry which is preliminary data.</text>
</comment>
<name>A0A939D764_CLOAM</name>
<keyword evidence="1" id="KW-0472">Membrane</keyword>
<organism evidence="2 3">
    <name type="scientific">Clostridium aminobutyricum</name>
    <dbReference type="NCBI Taxonomy" id="33953"/>
    <lineage>
        <taxon>Bacteria</taxon>
        <taxon>Bacillati</taxon>
        <taxon>Bacillota</taxon>
        <taxon>Clostridia</taxon>
        <taxon>Eubacteriales</taxon>
        <taxon>Clostridiaceae</taxon>
        <taxon>Clostridium</taxon>
    </lineage>
</organism>
<proteinExistence type="predicted"/>
<reference evidence="2" key="1">
    <citation type="submission" date="2021-02" db="EMBL/GenBank/DDBJ databases">
        <title>Abyssanaerobacter marinus gen.nov., sp., nov, anaerobic bacterium isolated from the Onnuri vent field of Indian Ocean and suggestion of Mogibacteriaceae fam. nov., and proposal of reclassification of ambiguous this family's genus member.</title>
        <authorList>
            <person name="Kim Y.J."/>
            <person name="Yang J.-A."/>
        </authorList>
    </citation>
    <scope>NUCLEOTIDE SEQUENCE</scope>
    <source>
        <strain evidence="2">DSM 2634</strain>
    </source>
</reference>
<keyword evidence="1" id="KW-1133">Transmembrane helix</keyword>